<comment type="caution">
    <text evidence="1">The sequence shown here is derived from an EMBL/GenBank/DDBJ whole genome shotgun (WGS) entry which is preliminary data.</text>
</comment>
<keyword evidence="1" id="KW-0378">Hydrolase</keyword>
<dbReference type="Pfam" id="PF03746">
    <property type="entry name" value="LamB_YcsF"/>
    <property type="match status" value="1"/>
</dbReference>
<dbReference type="InterPro" id="IPR011330">
    <property type="entry name" value="Glyco_hydro/deAcase_b/a-brl"/>
</dbReference>
<name>A0A5A9W8J2_9GAMM</name>
<proteinExistence type="predicted"/>
<dbReference type="InterPro" id="IPR005501">
    <property type="entry name" value="LamB/YcsF/PxpA-like"/>
</dbReference>
<sequence>MLRLNADVGESFGIWSMGLDTELIPWLDQANIACGFHASDPLIMQKTVQLTLTHSVSIGAHPSYPDLQGFGRRSLSITNAELIALLRYQIGALQAIAQAEGAKVDYVKPHGALYNDMMKNPELLLAVMQALDGLNQQQDSPLALMLLCQADNQSVATLAAPYQLPLIFEAFADRRYLANGQLSPRSQPDAVFHQPEQILQQGLSLAQFQQVETAEGPLTLAADSLCVHGDNASSVAVVAELKQALLALKDAAPNASRVR</sequence>
<dbReference type="Gene3D" id="3.20.20.370">
    <property type="entry name" value="Glycoside hydrolase/deacetylase"/>
    <property type="match status" value="1"/>
</dbReference>
<dbReference type="NCBIfam" id="NF003816">
    <property type="entry name" value="PRK05406.1-5"/>
    <property type="match status" value="1"/>
</dbReference>
<dbReference type="CDD" id="cd10787">
    <property type="entry name" value="LamB_YcsF_like"/>
    <property type="match status" value="1"/>
</dbReference>
<organism evidence="1 2">
    <name type="scientific">Nitrincola tapanii</name>
    <dbReference type="NCBI Taxonomy" id="1708751"/>
    <lineage>
        <taxon>Bacteria</taxon>
        <taxon>Pseudomonadati</taxon>
        <taxon>Pseudomonadota</taxon>
        <taxon>Gammaproteobacteria</taxon>
        <taxon>Oceanospirillales</taxon>
        <taxon>Oceanospirillaceae</taxon>
        <taxon>Nitrincola</taxon>
    </lineage>
</organism>
<accession>A0A5A9W8J2</accession>
<dbReference type="EC" id="3.5.2.9" evidence="1"/>
<dbReference type="AlphaFoldDB" id="A0A5A9W8J2"/>
<dbReference type="PANTHER" id="PTHR30292:SF0">
    <property type="entry name" value="5-OXOPROLINASE SUBUNIT A"/>
    <property type="match status" value="1"/>
</dbReference>
<dbReference type="SUPFAM" id="SSF88713">
    <property type="entry name" value="Glycoside hydrolase/deacetylase"/>
    <property type="match status" value="1"/>
</dbReference>
<dbReference type="NCBIfam" id="NF003814">
    <property type="entry name" value="PRK05406.1-3"/>
    <property type="match status" value="1"/>
</dbReference>
<dbReference type="Proteomes" id="UP000325302">
    <property type="component" value="Unassembled WGS sequence"/>
</dbReference>
<protein>
    <submittedName>
        <fullName evidence="1">5-oxoprolinase subunit PxpA</fullName>
        <ecNumber evidence="1">3.5.2.9</ecNumber>
    </submittedName>
</protein>
<dbReference type="GO" id="GO:0005975">
    <property type="term" value="P:carbohydrate metabolic process"/>
    <property type="evidence" value="ECO:0007669"/>
    <property type="project" value="InterPro"/>
</dbReference>
<evidence type="ECO:0000313" key="2">
    <source>
        <dbReference type="Proteomes" id="UP000325302"/>
    </source>
</evidence>
<dbReference type="GO" id="GO:0017168">
    <property type="term" value="F:5-oxoprolinase (ATP-hydrolyzing) activity"/>
    <property type="evidence" value="ECO:0007669"/>
    <property type="project" value="UniProtKB-EC"/>
</dbReference>
<dbReference type="RefSeq" id="WP_149389569.1">
    <property type="nucleotide sequence ID" value="NZ_SMRS01000001.1"/>
</dbReference>
<reference evidence="1 2" key="1">
    <citation type="submission" date="2019-03" db="EMBL/GenBank/DDBJ databases">
        <title>Nitrincola sp. nov. isolated from an Indian soda lake.</title>
        <authorList>
            <person name="Joshi A."/>
            <person name="Thite S.V."/>
            <person name="Joseph N."/>
            <person name="Dhotre D."/>
            <person name="Moorthy M."/>
            <person name="Shouche Y.S."/>
        </authorList>
    </citation>
    <scope>NUCLEOTIDE SEQUENCE [LARGE SCALE GENOMIC DNA]</scope>
    <source>
        <strain evidence="1 2">MEB193</strain>
    </source>
</reference>
<gene>
    <name evidence="1" type="primary">pxpA</name>
    <name evidence="1" type="ORF">E1H14_00880</name>
</gene>
<keyword evidence="2" id="KW-1185">Reference proteome</keyword>
<dbReference type="OrthoDB" id="9773478at2"/>
<evidence type="ECO:0000313" key="1">
    <source>
        <dbReference type="EMBL" id="KAA0876319.1"/>
    </source>
</evidence>
<dbReference type="EMBL" id="SMRS01000001">
    <property type="protein sequence ID" value="KAA0876319.1"/>
    <property type="molecule type" value="Genomic_DNA"/>
</dbReference>
<dbReference type="PANTHER" id="PTHR30292">
    <property type="entry name" value="UNCHARACTERIZED PROTEIN YBGL-RELATED"/>
    <property type="match status" value="1"/>
</dbReference>